<organism evidence="2 3">
    <name type="scientific">Stylophora pistillata</name>
    <name type="common">Smooth cauliflower coral</name>
    <dbReference type="NCBI Taxonomy" id="50429"/>
    <lineage>
        <taxon>Eukaryota</taxon>
        <taxon>Metazoa</taxon>
        <taxon>Cnidaria</taxon>
        <taxon>Anthozoa</taxon>
        <taxon>Hexacorallia</taxon>
        <taxon>Scleractinia</taxon>
        <taxon>Astrocoeniina</taxon>
        <taxon>Pocilloporidae</taxon>
        <taxon>Stylophora</taxon>
    </lineage>
</organism>
<feature type="compositionally biased region" description="Polar residues" evidence="1">
    <location>
        <begin position="849"/>
        <end position="858"/>
    </location>
</feature>
<reference evidence="3" key="1">
    <citation type="journal article" date="2017" name="bioRxiv">
        <title>Comparative analysis of the genomes of Stylophora pistillata and Acropora digitifera provides evidence for extensive differences between species of corals.</title>
        <authorList>
            <person name="Voolstra C.R."/>
            <person name="Li Y."/>
            <person name="Liew Y.J."/>
            <person name="Baumgarten S."/>
            <person name="Zoccola D."/>
            <person name="Flot J.-F."/>
            <person name="Tambutte S."/>
            <person name="Allemand D."/>
            <person name="Aranda M."/>
        </authorList>
    </citation>
    <scope>NUCLEOTIDE SEQUENCE [LARGE SCALE GENOMIC DNA]</scope>
</reference>
<feature type="region of interest" description="Disordered" evidence="1">
    <location>
        <begin position="849"/>
        <end position="874"/>
    </location>
</feature>
<accession>A0A2B4RDN6</accession>
<sequence length="874" mass="97041">MAEKLPRTRAKRGGNRTVMTKLMNEADGLLKAETSDKKRLKAIAASLDEKLNLVKTLHEEIIENCAVEEVEAEIEESDEINSRVIDLLLVINEATVSMDNNDGLSVVPTTNIDDTKPPGSQQSITLSGSSGTSTLASKNNVQLQSPGSAAYGGFHSFDVASTSHAENMQSSGNPGMGSHSHTNFGMNANSVAYQPRAKLPKLVLPKFRGEITQWQGFWDSFNSAIHANPHLSLIDKFNHLHSLLEGQAARAIQGLTRTEANYKSAIEILHKRFGRVQNIISTHMDEMLKIPACTSDKAAQLRLVYDKISINIRGLESLGVSSHQYGSLLIPVIMSKLPHEIRIQVARNTATEVWEMSDLLEVIRQEVEAREISEGVKTNVSLEKLHPNHHKTPTTNALLSQDGKRFSSSGNQIKCVYCGGLHYSASCENVSDPLARFEILRKSRRCFVCLKPDHHGGSCKRNCRRCQGHHHQSICRKFVPKNPDHSPDTSGLNDHNSREGQNSTLVSHTREPITIEIDHATKPEEGNETPSLGSTVTATSTARAKGSILLQTATAIATNEDRSKSIPVRILFDNGSQRSYVTDHIKAKLGKPITSHTNLYKYKTLRNTGQAARAIQGLTRTEANYKSTIEILHKRFGRVQNIISTHMDEMLKIAACTSDKASQLRLVYDKISINIRGLESLGVSSHQYGSLLIPVIMSKLPHEIRIQVARNTAREVWEMSDLLEVIRQEVGAREISEGVKTNVSLEKLHPNHHKTPTMNALLSQDGKRFSSSRNQIECVYCGGLHYSASCENVSDSHARFEILRKCRRCFVCLKPDHHGGSCKRNCQRCQGHHHQSICRNFVPKNPDYSSDTSGLNDQNSREGQKSTLVRTNYD</sequence>
<feature type="compositionally biased region" description="Polar residues" evidence="1">
    <location>
        <begin position="488"/>
        <end position="507"/>
    </location>
</feature>
<feature type="compositionally biased region" description="Polar residues" evidence="1">
    <location>
        <begin position="865"/>
        <end position="874"/>
    </location>
</feature>
<proteinExistence type="predicted"/>
<dbReference type="OrthoDB" id="5989166at2759"/>
<protein>
    <recommendedName>
        <fullName evidence="4">Peptidase aspartic putative domain-containing protein</fullName>
    </recommendedName>
</protein>
<evidence type="ECO:0000313" key="3">
    <source>
        <dbReference type="Proteomes" id="UP000225706"/>
    </source>
</evidence>
<evidence type="ECO:0008006" key="4">
    <source>
        <dbReference type="Google" id="ProtNLM"/>
    </source>
</evidence>
<dbReference type="AlphaFoldDB" id="A0A2B4RDN6"/>
<feature type="compositionally biased region" description="Polar residues" evidence="1">
    <location>
        <begin position="528"/>
        <end position="537"/>
    </location>
</feature>
<evidence type="ECO:0000256" key="1">
    <source>
        <dbReference type="SAM" id="MobiDB-lite"/>
    </source>
</evidence>
<keyword evidence="3" id="KW-1185">Reference proteome</keyword>
<dbReference type="Proteomes" id="UP000225706">
    <property type="component" value="Unassembled WGS sequence"/>
</dbReference>
<comment type="caution">
    <text evidence="2">The sequence shown here is derived from an EMBL/GenBank/DDBJ whole genome shotgun (WGS) entry which is preliminary data.</text>
</comment>
<dbReference type="EMBL" id="LSMT01000785">
    <property type="protein sequence ID" value="PFX14405.1"/>
    <property type="molecule type" value="Genomic_DNA"/>
</dbReference>
<dbReference type="PANTHER" id="PTHR47331">
    <property type="entry name" value="PHD-TYPE DOMAIN-CONTAINING PROTEIN"/>
    <property type="match status" value="1"/>
</dbReference>
<feature type="region of interest" description="Disordered" evidence="1">
    <location>
        <begin position="477"/>
        <end position="537"/>
    </location>
</feature>
<name>A0A2B4RDN6_STYPI</name>
<dbReference type="InterPro" id="IPR005312">
    <property type="entry name" value="DUF1759"/>
</dbReference>
<feature type="compositionally biased region" description="Basic and acidic residues" evidence="1">
    <location>
        <begin position="508"/>
        <end position="525"/>
    </location>
</feature>
<evidence type="ECO:0000313" key="2">
    <source>
        <dbReference type="EMBL" id="PFX14405.1"/>
    </source>
</evidence>
<feature type="region of interest" description="Disordered" evidence="1">
    <location>
        <begin position="110"/>
        <end position="131"/>
    </location>
</feature>
<feature type="compositionally biased region" description="Low complexity" evidence="1">
    <location>
        <begin position="119"/>
        <end position="131"/>
    </location>
</feature>
<gene>
    <name evidence="2" type="ORF">AWC38_SpisGene21441</name>
</gene>
<dbReference type="Pfam" id="PF03564">
    <property type="entry name" value="DUF1759"/>
    <property type="match status" value="2"/>
</dbReference>